<proteinExistence type="predicted"/>
<sequence>MQQDDPWSLGAANKPAHDEPKTEAQAPGSLEEALLAMDHQSAPVFAVLDGAQFDNLPQELMMGDFVSRPLYLDRGDNNPEQIITAPHMVWLDERPEKITGRQPQETIPALMTLIANRPAAVFWQCPAGAEALYKHLRGINVVLYPKAALPDYEEPQPAETDEIRRLEKPDTHTLVLFRHADANVLAQTLAAMSALEVARFYGPATSLIFAPVSDWANGQTWWRTDRPEDLPDPHRGHLRISMETVGRTEGIRIQHNRRRITAYLRRVAPDQTRSLDDATLDAMAGRYMSEAHAYGVRSEAAMGRWCFLQVVAGGRMSSQKEIADYVAVPDGRKTADERVRDLMAMVAFRASRR</sequence>
<accession>A0A926JDL9</accession>
<dbReference type="RefSeq" id="WP_187794783.1">
    <property type="nucleotide sequence ID" value="NZ_JACOQL010000005.1"/>
</dbReference>
<evidence type="ECO:0008006" key="4">
    <source>
        <dbReference type="Google" id="ProtNLM"/>
    </source>
</evidence>
<dbReference type="Proteomes" id="UP000608594">
    <property type="component" value="Unassembled WGS sequence"/>
</dbReference>
<comment type="caution">
    <text evidence="2">The sequence shown here is derived from an EMBL/GenBank/DDBJ whole genome shotgun (WGS) entry which is preliminary data.</text>
</comment>
<protein>
    <recommendedName>
        <fullName evidence="4">DUF4123 domain-containing protein</fullName>
    </recommendedName>
</protein>
<keyword evidence="3" id="KW-1185">Reference proteome</keyword>
<feature type="region of interest" description="Disordered" evidence="1">
    <location>
        <begin position="1"/>
        <end position="26"/>
    </location>
</feature>
<dbReference type="AlphaFoldDB" id="A0A926JDL9"/>
<reference evidence="2" key="1">
    <citation type="submission" date="2020-08" db="EMBL/GenBank/DDBJ databases">
        <title>Paracoccus amoyensis sp. nov., isolated from the surface seawater at coast of Xiamen, Fujian.</title>
        <authorList>
            <person name="Lyu L."/>
        </authorList>
    </citation>
    <scope>NUCLEOTIDE SEQUENCE</scope>
    <source>
        <strain evidence="2">11-3</strain>
    </source>
</reference>
<evidence type="ECO:0000256" key="1">
    <source>
        <dbReference type="SAM" id="MobiDB-lite"/>
    </source>
</evidence>
<name>A0A926JDL9_9RHOB</name>
<organism evidence="2 3">
    <name type="scientific">Paracoccus amoyensis</name>
    <dbReference type="NCBI Taxonomy" id="2760093"/>
    <lineage>
        <taxon>Bacteria</taxon>
        <taxon>Pseudomonadati</taxon>
        <taxon>Pseudomonadota</taxon>
        <taxon>Alphaproteobacteria</taxon>
        <taxon>Rhodobacterales</taxon>
        <taxon>Paracoccaceae</taxon>
        <taxon>Paracoccus</taxon>
    </lineage>
</organism>
<evidence type="ECO:0000313" key="2">
    <source>
        <dbReference type="EMBL" id="MBC9248290.1"/>
    </source>
</evidence>
<gene>
    <name evidence="2" type="ORF">H4P12_16595</name>
</gene>
<dbReference type="EMBL" id="JACOQL010000005">
    <property type="protein sequence ID" value="MBC9248290.1"/>
    <property type="molecule type" value="Genomic_DNA"/>
</dbReference>
<evidence type="ECO:0000313" key="3">
    <source>
        <dbReference type="Proteomes" id="UP000608594"/>
    </source>
</evidence>